<proteinExistence type="inferred from homology"/>
<evidence type="ECO:0000313" key="6">
    <source>
        <dbReference type="Proteomes" id="UP000799324"/>
    </source>
</evidence>
<gene>
    <name evidence="5" type="ORF">K491DRAFT_597478</name>
</gene>
<dbReference type="AlphaFoldDB" id="A0A6A6T994"/>
<accession>A0A6A6T994</accession>
<feature type="region of interest" description="Disordered" evidence="3">
    <location>
        <begin position="336"/>
        <end position="370"/>
    </location>
</feature>
<feature type="compositionally biased region" description="Low complexity" evidence="3">
    <location>
        <begin position="341"/>
        <end position="353"/>
    </location>
</feature>
<keyword evidence="1 5" id="KW-0378">Hydrolase</keyword>
<evidence type="ECO:0000256" key="1">
    <source>
        <dbReference type="ARBA" id="ARBA00022801"/>
    </source>
</evidence>
<dbReference type="EMBL" id="MU004339">
    <property type="protein sequence ID" value="KAF2656222.1"/>
    <property type="molecule type" value="Genomic_DNA"/>
</dbReference>
<organism evidence="5 6">
    <name type="scientific">Lophiostoma macrostomum CBS 122681</name>
    <dbReference type="NCBI Taxonomy" id="1314788"/>
    <lineage>
        <taxon>Eukaryota</taxon>
        <taxon>Fungi</taxon>
        <taxon>Dikarya</taxon>
        <taxon>Ascomycota</taxon>
        <taxon>Pezizomycotina</taxon>
        <taxon>Dothideomycetes</taxon>
        <taxon>Pleosporomycetidae</taxon>
        <taxon>Pleosporales</taxon>
        <taxon>Lophiostomataceae</taxon>
        <taxon>Lophiostoma</taxon>
    </lineage>
</organism>
<evidence type="ECO:0000256" key="3">
    <source>
        <dbReference type="SAM" id="MobiDB-lite"/>
    </source>
</evidence>
<keyword evidence="6" id="KW-1185">Reference proteome</keyword>
<evidence type="ECO:0000256" key="2">
    <source>
        <dbReference type="ARBA" id="ARBA00038334"/>
    </source>
</evidence>
<dbReference type="PANTHER" id="PTHR43329">
    <property type="entry name" value="EPOXIDE HYDROLASE"/>
    <property type="match status" value="1"/>
</dbReference>
<dbReference type="Gene3D" id="3.40.50.1820">
    <property type="entry name" value="alpha/beta hydrolase"/>
    <property type="match status" value="1"/>
</dbReference>
<reference evidence="5" key="1">
    <citation type="journal article" date="2020" name="Stud. Mycol.">
        <title>101 Dothideomycetes genomes: a test case for predicting lifestyles and emergence of pathogens.</title>
        <authorList>
            <person name="Haridas S."/>
            <person name="Albert R."/>
            <person name="Binder M."/>
            <person name="Bloem J."/>
            <person name="Labutti K."/>
            <person name="Salamov A."/>
            <person name="Andreopoulos B."/>
            <person name="Baker S."/>
            <person name="Barry K."/>
            <person name="Bills G."/>
            <person name="Bluhm B."/>
            <person name="Cannon C."/>
            <person name="Castanera R."/>
            <person name="Culley D."/>
            <person name="Daum C."/>
            <person name="Ezra D."/>
            <person name="Gonzalez J."/>
            <person name="Henrissat B."/>
            <person name="Kuo A."/>
            <person name="Liang C."/>
            <person name="Lipzen A."/>
            <person name="Lutzoni F."/>
            <person name="Magnuson J."/>
            <person name="Mondo S."/>
            <person name="Nolan M."/>
            <person name="Ohm R."/>
            <person name="Pangilinan J."/>
            <person name="Park H.-J."/>
            <person name="Ramirez L."/>
            <person name="Alfaro M."/>
            <person name="Sun H."/>
            <person name="Tritt A."/>
            <person name="Yoshinaga Y."/>
            <person name="Zwiers L.-H."/>
            <person name="Turgeon B."/>
            <person name="Goodwin S."/>
            <person name="Spatafora J."/>
            <person name="Crous P."/>
            <person name="Grigoriev I."/>
        </authorList>
    </citation>
    <scope>NUCLEOTIDE SEQUENCE</scope>
    <source>
        <strain evidence="5">CBS 122681</strain>
    </source>
</reference>
<sequence>QAAADQRQYWHLVQQPIPGFRHDFFIREAFHTGEDLKLHYVVSTDRQPSPPSSPNIAIFIHGFPDSYTLWTQIIASERLKDYTCIAVDLPGYGGSDDLPEYNAQNVLDTMAFFILEMRKRYLKAGGRVVLVTHDWGAVIGARLASEAPELAERWILMSGLIVTIDDWNAAYWQVLAFLRQPFQLKLRYPLKLHHLSVAWGITAPLRSQLSSSFYVFVLTLPRPLAGWFATFGNFWFLRLLHLTKTGRLKPDGKLSTPFTPKQSADHIAQSAGPGLWELQATLTPLSRGGRGYEADAALRIPHLGMREKIKIYRDGLLWGDWDKSFHLRFKLGQPCEPWPAPSSSTASASASAPHFQPPTPPTSEPESDDKIGHEALRGRIKSPATIIMGGEDPAFELKMVLTGVEDYLPPRSQVVVFEKGGHWLPAEKVSAEMIEHVVLWALAGEEVEFRECLAGFEDWEMLVDKKDRGKLSFLQSRS</sequence>
<dbReference type="InterPro" id="IPR000073">
    <property type="entry name" value="AB_hydrolase_1"/>
</dbReference>
<dbReference type="GO" id="GO:0016787">
    <property type="term" value="F:hydrolase activity"/>
    <property type="evidence" value="ECO:0007669"/>
    <property type="project" value="UniProtKB-KW"/>
</dbReference>
<comment type="similarity">
    <text evidence="2">Belongs to the AB hydrolase superfamily. Epoxide hydrolase family.</text>
</comment>
<dbReference type="InterPro" id="IPR000639">
    <property type="entry name" value="Epox_hydrolase-like"/>
</dbReference>
<name>A0A6A6T994_9PLEO</name>
<evidence type="ECO:0000259" key="4">
    <source>
        <dbReference type="Pfam" id="PF12697"/>
    </source>
</evidence>
<feature type="non-terminal residue" evidence="5">
    <location>
        <position position="1"/>
    </location>
</feature>
<dbReference type="Pfam" id="PF12697">
    <property type="entry name" value="Abhydrolase_6"/>
    <property type="match status" value="1"/>
</dbReference>
<feature type="domain" description="AB hydrolase-1" evidence="4">
    <location>
        <begin position="58"/>
        <end position="225"/>
    </location>
</feature>
<dbReference type="OrthoDB" id="6431331at2759"/>
<dbReference type="InterPro" id="IPR029058">
    <property type="entry name" value="AB_hydrolase_fold"/>
</dbReference>
<dbReference type="PRINTS" id="PR00412">
    <property type="entry name" value="EPOXHYDRLASE"/>
</dbReference>
<evidence type="ECO:0000313" key="5">
    <source>
        <dbReference type="EMBL" id="KAF2656222.1"/>
    </source>
</evidence>
<protein>
    <submittedName>
        <fullName evidence="5">Alpha/beta-hydrolase</fullName>
    </submittedName>
</protein>
<dbReference type="SUPFAM" id="SSF53474">
    <property type="entry name" value="alpha/beta-Hydrolases"/>
    <property type="match status" value="1"/>
</dbReference>
<dbReference type="Proteomes" id="UP000799324">
    <property type="component" value="Unassembled WGS sequence"/>
</dbReference>